<reference evidence="3" key="1">
    <citation type="submission" date="2023-07" db="EMBL/GenBank/DDBJ databases">
        <title>Description of three actinobacteria isolated from air of manufacturing shop in a pharmaceutical factory.</title>
        <authorList>
            <person name="Zhang D.-F."/>
        </authorList>
    </citation>
    <scope>NUCLEOTIDE SEQUENCE [LARGE SCALE GENOMIC DNA]</scope>
    <source>
        <strain evidence="3">CCTCC AB 2011122</strain>
    </source>
</reference>
<dbReference type="EMBL" id="JAVKGS010000002">
    <property type="protein sequence ID" value="MDR5692103.1"/>
    <property type="molecule type" value="Genomic_DNA"/>
</dbReference>
<dbReference type="RefSeq" id="WP_310520642.1">
    <property type="nucleotide sequence ID" value="NZ_BAABBS010000002.1"/>
</dbReference>
<protein>
    <submittedName>
        <fullName evidence="2">Uncharacterized protein</fullName>
    </submittedName>
</protein>
<evidence type="ECO:0000313" key="3">
    <source>
        <dbReference type="Proteomes" id="UP001260072"/>
    </source>
</evidence>
<feature type="compositionally biased region" description="Polar residues" evidence="1">
    <location>
        <begin position="32"/>
        <end position="49"/>
    </location>
</feature>
<evidence type="ECO:0000256" key="1">
    <source>
        <dbReference type="SAM" id="MobiDB-lite"/>
    </source>
</evidence>
<sequence>MAKRLGEAAKQSRVVKATVAKGKRVQVASRAMSKTKTSVSASSGRVSTR</sequence>
<proteinExistence type="predicted"/>
<keyword evidence="3" id="KW-1185">Reference proteome</keyword>
<gene>
    <name evidence="2" type="ORF">RH861_08505</name>
</gene>
<organism evidence="2 3">
    <name type="scientific">Agromyces indicus</name>
    <dbReference type="NCBI Taxonomy" id="758919"/>
    <lineage>
        <taxon>Bacteria</taxon>
        <taxon>Bacillati</taxon>
        <taxon>Actinomycetota</taxon>
        <taxon>Actinomycetes</taxon>
        <taxon>Micrococcales</taxon>
        <taxon>Microbacteriaceae</taxon>
        <taxon>Agromyces</taxon>
    </lineage>
</organism>
<feature type="region of interest" description="Disordered" evidence="1">
    <location>
        <begin position="26"/>
        <end position="49"/>
    </location>
</feature>
<evidence type="ECO:0000313" key="2">
    <source>
        <dbReference type="EMBL" id="MDR5692103.1"/>
    </source>
</evidence>
<comment type="caution">
    <text evidence="2">The sequence shown here is derived from an EMBL/GenBank/DDBJ whole genome shotgun (WGS) entry which is preliminary data.</text>
</comment>
<dbReference type="Proteomes" id="UP001260072">
    <property type="component" value="Unassembled WGS sequence"/>
</dbReference>
<name>A0ABU1FK41_9MICO</name>
<accession>A0ABU1FK41</accession>